<dbReference type="PANTHER" id="PTHR33119">
    <property type="entry name" value="IFI3P"/>
    <property type="match status" value="1"/>
</dbReference>
<organism evidence="4 5">
    <name type="scientific">Cordyceps javanica</name>
    <dbReference type="NCBI Taxonomy" id="43265"/>
    <lineage>
        <taxon>Eukaryota</taxon>
        <taxon>Fungi</taxon>
        <taxon>Dikarya</taxon>
        <taxon>Ascomycota</taxon>
        <taxon>Pezizomycotina</taxon>
        <taxon>Sordariomycetes</taxon>
        <taxon>Hypocreomycetidae</taxon>
        <taxon>Hypocreales</taxon>
        <taxon>Cordycipitaceae</taxon>
        <taxon>Cordyceps</taxon>
    </lineage>
</organism>
<protein>
    <submittedName>
        <fullName evidence="4">Uncharacterized protein</fullName>
    </submittedName>
</protein>
<dbReference type="InterPro" id="IPR049207">
    <property type="entry name" value="DUF4246_N"/>
</dbReference>
<dbReference type="EMBL" id="SPUK01000040">
    <property type="protein sequence ID" value="TQV90058.1"/>
    <property type="molecule type" value="Genomic_DNA"/>
</dbReference>
<dbReference type="Proteomes" id="UP000315783">
    <property type="component" value="Unassembled WGS sequence"/>
</dbReference>
<dbReference type="AlphaFoldDB" id="A0A545UKR9"/>
<feature type="domain" description="DUF4246" evidence="3">
    <location>
        <begin position="9"/>
        <end position="61"/>
    </location>
</feature>
<dbReference type="PANTHER" id="PTHR33119:SF1">
    <property type="entry name" value="FE2OG DIOXYGENASE DOMAIN-CONTAINING PROTEIN"/>
    <property type="match status" value="1"/>
</dbReference>
<keyword evidence="5" id="KW-1185">Reference proteome</keyword>
<sequence length="682" mass="78209">MSINFERYVYLQFSHGFNLWRQDCLTRSEISIMRFVNDITERADWQTHVKNFSECRAWKKETFASYFSESNDIWDWCLFELQKKATEFTRSKQRSVFVLDSASRVCKSDRFKGSTMLARLSLDTQSLDLSPWMLPFVFDVSPLRTDGRPITLKNFLDSMTVGATCRRSVWDTDRLNNGNPLYYSSKEQWLATDVKFSSGNDTVTIISPINNLHPIKGKSIYKALEHVVSSLIDDWNQTLLYKTLARGTSRIIRRLYECSACSTDASDPCSCTVDFRAFSAWANDEQNNVVPNHCSETDWDPVRALDEHYANSRKIYDDISLREGFKDRGLQIYVEILTIRLDSDGSVSTDTVHLCWDLNGNRNERIVTTTVICLRRENIRPACGGISFRTEIKRNKLEEGPSRCRDLRPEVISGLSSAAYTPPVTAMFPESEPGERSASFQELGTVKLPEGRSVTYPNTLQHKFEAPKLEESSKPGCMRLLQVHLVDPHYVVCSTRFVPPQSLDWWKEATDYQAICLRNRVPNEISQRIVDFLLVPEIWLNRKRKKVRGLQNYWQTNSASVDGRQPCQPPIRYESALRREQDALQRHQRVMRAVNEPKTYDQPRAFTIWKRSIFNGSGLLIGNDPHDLVSSEAPEMEDYEANLTETDAADTMNIEEHDISDFDTPLTLVASSGSEGSTEGED</sequence>
<evidence type="ECO:0000259" key="3">
    <source>
        <dbReference type="Pfam" id="PF21666"/>
    </source>
</evidence>
<evidence type="ECO:0000256" key="1">
    <source>
        <dbReference type="SAM" id="MobiDB-lite"/>
    </source>
</evidence>
<feature type="compositionally biased region" description="Low complexity" evidence="1">
    <location>
        <begin position="671"/>
        <end position="682"/>
    </location>
</feature>
<dbReference type="InterPro" id="IPR049192">
    <property type="entry name" value="DUF4246_C"/>
</dbReference>
<proteinExistence type="predicted"/>
<gene>
    <name evidence="4" type="ORF">IF1G_11285</name>
</gene>
<evidence type="ECO:0000313" key="4">
    <source>
        <dbReference type="EMBL" id="TQV90058.1"/>
    </source>
</evidence>
<comment type="caution">
    <text evidence="4">The sequence shown here is derived from an EMBL/GenBank/DDBJ whole genome shotgun (WGS) entry which is preliminary data.</text>
</comment>
<reference evidence="4 5" key="1">
    <citation type="journal article" date="2019" name="Appl. Microbiol. Biotechnol.">
        <title>Genome sequence of Isaria javanica and comparative genome analysis insights into family S53 peptidase evolution in fungal entomopathogens.</title>
        <authorList>
            <person name="Lin R."/>
            <person name="Zhang X."/>
            <person name="Xin B."/>
            <person name="Zou M."/>
            <person name="Gao Y."/>
            <person name="Qin F."/>
            <person name="Hu Q."/>
            <person name="Xie B."/>
            <person name="Cheng X."/>
        </authorList>
    </citation>
    <scope>NUCLEOTIDE SEQUENCE [LARGE SCALE GENOMIC DNA]</scope>
    <source>
        <strain evidence="4 5">IJ1G</strain>
    </source>
</reference>
<dbReference type="STRING" id="43265.A0A545UKR9"/>
<name>A0A545UKR9_9HYPO</name>
<evidence type="ECO:0000259" key="2">
    <source>
        <dbReference type="Pfam" id="PF14033"/>
    </source>
</evidence>
<evidence type="ECO:0000313" key="5">
    <source>
        <dbReference type="Proteomes" id="UP000315783"/>
    </source>
</evidence>
<feature type="domain" description="DUF4246" evidence="2">
    <location>
        <begin position="72"/>
        <end position="508"/>
    </location>
</feature>
<dbReference type="Pfam" id="PF14033">
    <property type="entry name" value="DUF4246"/>
    <property type="match status" value="1"/>
</dbReference>
<accession>A0A545UKR9</accession>
<feature type="region of interest" description="Disordered" evidence="1">
    <location>
        <begin position="658"/>
        <end position="682"/>
    </location>
</feature>
<dbReference type="InterPro" id="IPR025340">
    <property type="entry name" value="DUF4246"/>
</dbReference>
<dbReference type="Pfam" id="PF21666">
    <property type="entry name" value="DUF4246_N"/>
    <property type="match status" value="1"/>
</dbReference>